<accession>A0A4S4LTN4</accession>
<dbReference type="Proteomes" id="UP000310158">
    <property type="component" value="Unassembled WGS sequence"/>
</dbReference>
<evidence type="ECO:0000313" key="1">
    <source>
        <dbReference type="EMBL" id="THH15078.1"/>
    </source>
</evidence>
<comment type="caution">
    <text evidence="1">The sequence shown here is derived from an EMBL/GenBank/DDBJ whole genome shotgun (WGS) entry which is preliminary data.</text>
</comment>
<gene>
    <name evidence="1" type="ORF">EW146_g5348</name>
</gene>
<keyword evidence="2" id="KW-1185">Reference proteome</keyword>
<protein>
    <submittedName>
        <fullName evidence="1">Uncharacterized protein</fullName>
    </submittedName>
</protein>
<organism evidence="1 2">
    <name type="scientific">Bondarzewia mesenterica</name>
    <dbReference type="NCBI Taxonomy" id="1095465"/>
    <lineage>
        <taxon>Eukaryota</taxon>
        <taxon>Fungi</taxon>
        <taxon>Dikarya</taxon>
        <taxon>Basidiomycota</taxon>
        <taxon>Agaricomycotina</taxon>
        <taxon>Agaricomycetes</taxon>
        <taxon>Russulales</taxon>
        <taxon>Bondarzewiaceae</taxon>
        <taxon>Bondarzewia</taxon>
    </lineage>
</organism>
<proteinExistence type="predicted"/>
<dbReference type="EMBL" id="SGPL01000231">
    <property type="protein sequence ID" value="THH15078.1"/>
    <property type="molecule type" value="Genomic_DNA"/>
</dbReference>
<name>A0A4S4LTN4_9AGAM</name>
<evidence type="ECO:0000313" key="2">
    <source>
        <dbReference type="Proteomes" id="UP000310158"/>
    </source>
</evidence>
<sequence length="155" mass="17795">MDTKEYLEELPYKHLRTASISSIPGPMDLDTINLSEHSWSQRLSKDQDIEDEYEVQSILSFDPVLVLYHIRWVDALDDIEDNLSDIEDPKDKDFVDASKKEGQTSTAAQLIPTLLLNNAIFDTLKEASIWEACRALLVIYRWYRKTGAELTAALF</sequence>
<dbReference type="AlphaFoldDB" id="A0A4S4LTN4"/>
<reference evidence="1 2" key="1">
    <citation type="submission" date="2019-02" db="EMBL/GenBank/DDBJ databases">
        <title>Genome sequencing of the rare red list fungi Bondarzewia mesenterica.</title>
        <authorList>
            <person name="Buettner E."/>
            <person name="Kellner H."/>
        </authorList>
    </citation>
    <scope>NUCLEOTIDE SEQUENCE [LARGE SCALE GENOMIC DNA]</scope>
    <source>
        <strain evidence="1 2">DSM 108281</strain>
    </source>
</reference>